<protein>
    <submittedName>
        <fullName evidence="1">Uncharacterized protein</fullName>
    </submittedName>
</protein>
<proteinExistence type="predicted"/>
<accession>A0ACC0TTS3</accession>
<dbReference type="Proteomes" id="UP001207468">
    <property type="component" value="Unassembled WGS sequence"/>
</dbReference>
<sequence length="708" mass="74025">MKNKKLIWSVFVVTVLFACVTIISCNKKFDEPPAFVNPNVKPNITIAAFKTKYNPGTSAVLITGNDTLSGIVVGDDKSGNIYKQLFIQDASGGICLSLDGTNLYTNYPVGRKVDVVCKGLYIVNKNGFIQLGNIDNTNTFVGIASTLFVNYLIRDTLYSRAYVDSNLAKTVTLAQLTTNNQSMLVRIENAQINTTDTSKTYADTSAAKNSTKINLNDACGNTSSGYMYNSGYANFAGIKVPKGNGTFFGIFVPYNSDKEFMIRDTADVKLYNARCGSTGGTPPPAGVLTVSQLRAMYTGTDVILGSNTTKGIVIANPSNLSAGNLIIQDGNMGIDLYFGSTAPTTNFAVGDSIVLDITGGKLTNYKGMVELSLAAAQLPTAKAGTGKTVTPVAATIAQINSNLGSTGTGSLENIVLQIVSATVSGTGTTYSGNQTLADASGTIVLYTNATYTALAGATMPTTCENWVGYANRYTTPQFQIRTTSDATAGTGCSTTPPPTGGTGITLTTSPTTLDFNSLASGFPTGVSVYTAATATAFGTAVTTAPAAQTWGYVSTGFFNYASGTGLGASASTTVQGAATNRALGTRQTGTTDIGQAFVFQFTNTTGKTNFAMNFQLQSLDSSSTRTTTWRVDYGFGTAPTTFTQATNVTGTLTTGNSLFTNNNVNVAFGNALDNQSGNVWIRIVELAATVGSGTRATTGIDDVKFTWQ</sequence>
<evidence type="ECO:0000313" key="1">
    <source>
        <dbReference type="EMBL" id="KAI9445720.1"/>
    </source>
</evidence>
<reference evidence="1" key="1">
    <citation type="submission" date="2021-03" db="EMBL/GenBank/DDBJ databases">
        <title>Evolutionary priming and transition to the ectomycorrhizal habit in an iconic lineage of mushroom-forming fungi: is preadaptation a requirement?</title>
        <authorList>
            <consortium name="DOE Joint Genome Institute"/>
            <person name="Looney B.P."/>
            <person name="Miyauchi S."/>
            <person name="Morin E."/>
            <person name="Drula E."/>
            <person name="Courty P.E."/>
            <person name="Chicoki N."/>
            <person name="Fauchery L."/>
            <person name="Kohler A."/>
            <person name="Kuo A."/>
            <person name="LaButti K."/>
            <person name="Pangilinan J."/>
            <person name="Lipzen A."/>
            <person name="Riley R."/>
            <person name="Andreopoulos W."/>
            <person name="He G."/>
            <person name="Johnson J."/>
            <person name="Barry K.W."/>
            <person name="Grigoriev I.V."/>
            <person name="Nagy L."/>
            <person name="Hibbett D."/>
            <person name="Henrissat B."/>
            <person name="Matheny P.B."/>
            <person name="Labbe J."/>
            <person name="Martin A.F."/>
        </authorList>
    </citation>
    <scope>NUCLEOTIDE SEQUENCE</scope>
    <source>
        <strain evidence="1">BPL698</strain>
    </source>
</reference>
<dbReference type="EMBL" id="JAGFNK010000649">
    <property type="protein sequence ID" value="KAI9445720.1"/>
    <property type="molecule type" value="Genomic_DNA"/>
</dbReference>
<name>A0ACC0TTS3_9AGAM</name>
<keyword evidence="2" id="KW-1185">Reference proteome</keyword>
<gene>
    <name evidence="1" type="ORF">F5148DRAFT_1346432</name>
</gene>
<organism evidence="1 2">
    <name type="scientific">Russula earlei</name>
    <dbReference type="NCBI Taxonomy" id="71964"/>
    <lineage>
        <taxon>Eukaryota</taxon>
        <taxon>Fungi</taxon>
        <taxon>Dikarya</taxon>
        <taxon>Basidiomycota</taxon>
        <taxon>Agaricomycotina</taxon>
        <taxon>Agaricomycetes</taxon>
        <taxon>Russulales</taxon>
        <taxon>Russulaceae</taxon>
        <taxon>Russula</taxon>
    </lineage>
</organism>
<evidence type="ECO:0000313" key="2">
    <source>
        <dbReference type="Proteomes" id="UP001207468"/>
    </source>
</evidence>
<comment type="caution">
    <text evidence="1">The sequence shown here is derived from an EMBL/GenBank/DDBJ whole genome shotgun (WGS) entry which is preliminary data.</text>
</comment>